<organism evidence="1 2">
    <name type="scientific">Fusarium langsethiae</name>
    <dbReference type="NCBI Taxonomy" id="179993"/>
    <lineage>
        <taxon>Eukaryota</taxon>
        <taxon>Fungi</taxon>
        <taxon>Dikarya</taxon>
        <taxon>Ascomycota</taxon>
        <taxon>Pezizomycotina</taxon>
        <taxon>Sordariomycetes</taxon>
        <taxon>Hypocreomycetidae</taxon>
        <taxon>Hypocreales</taxon>
        <taxon>Nectriaceae</taxon>
        <taxon>Fusarium</taxon>
    </lineage>
</organism>
<name>A0A0M9ELW7_FUSLA</name>
<dbReference type="AlphaFoldDB" id="A0A0M9ELW7"/>
<accession>A0A0M9ELW7</accession>
<dbReference type="EMBL" id="JXCE01001155">
    <property type="protein sequence ID" value="KPA35410.1"/>
    <property type="molecule type" value="Genomic_DNA"/>
</dbReference>
<keyword evidence="2" id="KW-1185">Reference proteome</keyword>
<protein>
    <submittedName>
        <fullName evidence="1">Uncharacterized protein</fullName>
    </submittedName>
</protein>
<dbReference type="Proteomes" id="UP000037904">
    <property type="component" value="Unassembled WGS sequence"/>
</dbReference>
<comment type="caution">
    <text evidence="1">The sequence shown here is derived from an EMBL/GenBank/DDBJ whole genome shotgun (WGS) entry which is preliminary data.</text>
</comment>
<reference evidence="1 2" key="1">
    <citation type="submission" date="2015-04" db="EMBL/GenBank/DDBJ databases">
        <title>The draft genome sequence of Fusarium langsethiae, a T-2/HT-2 mycotoxin producer.</title>
        <authorList>
            <person name="Lysoe E."/>
            <person name="Divon H.H."/>
            <person name="Terzi V."/>
            <person name="Orru L."/>
            <person name="Lamontanara A."/>
            <person name="Kolseth A.-K."/>
            <person name="Frandsen R.J."/>
            <person name="Nielsen K."/>
            <person name="Thrane U."/>
        </authorList>
    </citation>
    <scope>NUCLEOTIDE SEQUENCE [LARGE SCALE GENOMIC DNA]</scope>
    <source>
        <strain evidence="1 2">Fl201059</strain>
    </source>
</reference>
<proteinExistence type="predicted"/>
<sequence length="127" mass="14457">MSTSYVESQSSQDIIPEAFCTRLEQQLRIGSNLSSENKQLREQILYLKAYKDRYSDYANTYNRMISTQDQLIPALLEEFTQTRRPSSRSEGIPIDPALTVNYSRDEATNPSSFVSTVCEVSQETDGL</sequence>
<gene>
    <name evidence="1" type="ORF">FLAG1_11891</name>
</gene>
<evidence type="ECO:0000313" key="1">
    <source>
        <dbReference type="EMBL" id="KPA35410.1"/>
    </source>
</evidence>
<evidence type="ECO:0000313" key="2">
    <source>
        <dbReference type="Proteomes" id="UP000037904"/>
    </source>
</evidence>